<dbReference type="RefSeq" id="XP_001834033.2">
    <property type="nucleotide sequence ID" value="XM_001833981.2"/>
</dbReference>
<sequence>MVASGPEPRNGKQSPETDDRHRRPATNYGATTSTPSTGSQSPRARTSPERLKRNSSTLLVAVPEDSIQMEFDTPSPRYTGGAALNGDDDEHVELDERVEEWLIDEELSREGLYRGSYKRFLTLYSLTPLSTLLTFAFLTCLPLLAYPLDSDSPHTPYPYSPYFPYPFPELLAGAALWAFSLLLRDLLSTLSAQLQDHRGSFLVTIASTILQSVLSVLLQLATTILLLISPSDDNDRPTWHDHAFRRVWAVALGWAGIEAIVGIKQGYESLALYRDVLVTVKRIPSPDILPTQNLTSREDISLIQRGDEDNERQPLLSPVSPNLSRKAIERELENDLEQLMALKGRAELEVVYGLPFIYIPVFIPCLHRINAVLLSLGSFLLLSGSYLRSPYAASSPPSHHIHHLHPTLHIELSNNSSTLFIITLLGVTLCQLTLAVLHSAWILPRIGVHTFVYVNLLISLGIFFAGLGYWEALV</sequence>
<comment type="caution">
    <text evidence="3">The sequence shown here is derived from an EMBL/GenBank/DDBJ whole genome shotgun (WGS) entry which is preliminary data.</text>
</comment>
<reference evidence="3 4" key="1">
    <citation type="journal article" date="2010" name="Proc. Natl. Acad. Sci. U.S.A.">
        <title>Insights into evolution of multicellular fungi from the assembled chromosomes of the mushroom Coprinopsis cinerea (Coprinus cinereus).</title>
        <authorList>
            <person name="Stajich J.E."/>
            <person name="Wilke S.K."/>
            <person name="Ahren D."/>
            <person name="Au C.H."/>
            <person name="Birren B.W."/>
            <person name="Borodovsky M."/>
            <person name="Burns C."/>
            <person name="Canback B."/>
            <person name="Casselton L.A."/>
            <person name="Cheng C.K."/>
            <person name="Deng J."/>
            <person name="Dietrich F.S."/>
            <person name="Fargo D.C."/>
            <person name="Farman M.L."/>
            <person name="Gathman A.C."/>
            <person name="Goldberg J."/>
            <person name="Guigo R."/>
            <person name="Hoegger P.J."/>
            <person name="Hooker J.B."/>
            <person name="Huggins A."/>
            <person name="James T.Y."/>
            <person name="Kamada T."/>
            <person name="Kilaru S."/>
            <person name="Kodira C."/>
            <person name="Kues U."/>
            <person name="Kupfer D."/>
            <person name="Kwan H.S."/>
            <person name="Lomsadze A."/>
            <person name="Li W."/>
            <person name="Lilly W.W."/>
            <person name="Ma L.J."/>
            <person name="Mackey A.J."/>
            <person name="Manning G."/>
            <person name="Martin F."/>
            <person name="Muraguchi H."/>
            <person name="Natvig D.O."/>
            <person name="Palmerini H."/>
            <person name="Ramesh M.A."/>
            <person name="Rehmeyer C.J."/>
            <person name="Roe B.A."/>
            <person name="Shenoy N."/>
            <person name="Stanke M."/>
            <person name="Ter-Hovhannisyan V."/>
            <person name="Tunlid A."/>
            <person name="Velagapudi R."/>
            <person name="Vision T.J."/>
            <person name="Zeng Q."/>
            <person name="Zolan M.E."/>
            <person name="Pukkila P.J."/>
        </authorList>
    </citation>
    <scope>NUCLEOTIDE SEQUENCE [LARGE SCALE GENOMIC DNA]</scope>
    <source>
        <strain evidence="4">Okayama-7 / 130 / ATCC MYA-4618 / FGSC 9003</strain>
    </source>
</reference>
<dbReference type="eggNOG" id="ENOG502SAR4">
    <property type="taxonomic scope" value="Eukaryota"/>
</dbReference>
<dbReference type="KEGG" id="cci:CC1G_09447"/>
<dbReference type="HOGENOM" id="CLU_022490_1_0_1"/>
<dbReference type="VEuPathDB" id="FungiDB:CC1G_09447"/>
<dbReference type="STRING" id="240176.A8NIM7"/>
<dbReference type="OMA" id="VHTTAYV"/>
<dbReference type="Proteomes" id="UP000001861">
    <property type="component" value="Unassembled WGS sequence"/>
</dbReference>
<keyword evidence="4" id="KW-1185">Reference proteome</keyword>
<gene>
    <name evidence="3" type="ORF">CC1G_09447</name>
</gene>
<feature type="transmembrane region" description="Helical" evidence="2">
    <location>
        <begin position="165"/>
        <end position="187"/>
    </location>
</feature>
<protein>
    <submittedName>
        <fullName evidence="3">Uncharacterized protein</fullName>
    </submittedName>
</protein>
<feature type="region of interest" description="Disordered" evidence="1">
    <location>
        <begin position="1"/>
        <end position="56"/>
    </location>
</feature>
<evidence type="ECO:0000313" key="3">
    <source>
        <dbReference type="EMBL" id="EAU87828.2"/>
    </source>
</evidence>
<evidence type="ECO:0000256" key="2">
    <source>
        <dbReference type="SAM" id="Phobius"/>
    </source>
</evidence>
<accession>A8NIM7</accession>
<dbReference type="InParanoid" id="A8NIM7"/>
<feature type="transmembrane region" description="Helical" evidence="2">
    <location>
        <begin position="419"/>
        <end position="443"/>
    </location>
</feature>
<name>A8NIM7_COPC7</name>
<feature type="transmembrane region" description="Helical" evidence="2">
    <location>
        <begin position="248"/>
        <end position="267"/>
    </location>
</feature>
<dbReference type="OrthoDB" id="3364069at2759"/>
<organism evidence="3 4">
    <name type="scientific">Coprinopsis cinerea (strain Okayama-7 / 130 / ATCC MYA-4618 / FGSC 9003)</name>
    <name type="common">Inky cap fungus</name>
    <name type="synonym">Hormographiella aspergillata</name>
    <dbReference type="NCBI Taxonomy" id="240176"/>
    <lineage>
        <taxon>Eukaryota</taxon>
        <taxon>Fungi</taxon>
        <taxon>Dikarya</taxon>
        <taxon>Basidiomycota</taxon>
        <taxon>Agaricomycotina</taxon>
        <taxon>Agaricomycetes</taxon>
        <taxon>Agaricomycetidae</taxon>
        <taxon>Agaricales</taxon>
        <taxon>Agaricineae</taxon>
        <taxon>Psathyrellaceae</taxon>
        <taxon>Coprinopsis</taxon>
    </lineage>
</organism>
<dbReference type="EMBL" id="AACS02000010">
    <property type="protein sequence ID" value="EAU87828.2"/>
    <property type="molecule type" value="Genomic_DNA"/>
</dbReference>
<feature type="transmembrane region" description="Helical" evidence="2">
    <location>
        <begin position="121"/>
        <end position="145"/>
    </location>
</feature>
<feature type="transmembrane region" description="Helical" evidence="2">
    <location>
        <begin position="450"/>
        <end position="470"/>
    </location>
</feature>
<keyword evidence="2" id="KW-1133">Transmembrane helix</keyword>
<evidence type="ECO:0000313" key="4">
    <source>
        <dbReference type="Proteomes" id="UP000001861"/>
    </source>
</evidence>
<proteinExistence type="predicted"/>
<feature type="compositionally biased region" description="Low complexity" evidence="1">
    <location>
        <begin position="31"/>
        <end position="42"/>
    </location>
</feature>
<keyword evidence="2" id="KW-0472">Membrane</keyword>
<dbReference type="GeneID" id="6010537"/>
<feature type="transmembrane region" description="Helical" evidence="2">
    <location>
        <begin position="199"/>
        <end position="228"/>
    </location>
</feature>
<evidence type="ECO:0000256" key="1">
    <source>
        <dbReference type="SAM" id="MobiDB-lite"/>
    </source>
</evidence>
<keyword evidence="2" id="KW-0812">Transmembrane</keyword>
<dbReference type="AlphaFoldDB" id="A8NIM7"/>